<organism evidence="1 2">
    <name type="scientific">Pseudooceanicola antarcticus</name>
    <dbReference type="NCBI Taxonomy" id="1247613"/>
    <lineage>
        <taxon>Bacteria</taxon>
        <taxon>Pseudomonadati</taxon>
        <taxon>Pseudomonadota</taxon>
        <taxon>Alphaproteobacteria</taxon>
        <taxon>Rhodobacterales</taxon>
        <taxon>Paracoccaceae</taxon>
        <taxon>Pseudooceanicola</taxon>
    </lineage>
</organism>
<dbReference type="NCBIfam" id="NF033572">
    <property type="entry name" value="transpos_ISKra4"/>
    <property type="match status" value="1"/>
</dbReference>
<name>A0A285ILJ3_9RHOB</name>
<dbReference type="OrthoDB" id="8089897at2"/>
<dbReference type="AlphaFoldDB" id="A0A285ILJ3"/>
<sequence>MHWRITLEAVDPTGDQYRKEFMIENDLDGLADGKLGCSIEDGKAIMKEVQKIIVERQLDLWVRYCRVCPTCEGLLPIKDYSHRKILTVFGEIPVRVPRLMVCQKCNPACCFTFSPAADICKDRATPELLELSARLGAKFSYREASDVLARFLPDQSARTFTTLRNRTLALGKRIEEAERQQRWFEDLAYPDRKQLEFKLTGDPAREFVFNVDTAHIPMIKRYGGRTFEAVVGHCGRGGRGDPPGPIFAFEGTHPRDLKTMAALALKRQGYADQGEITVISDGAECLKRLAGMLPQPVTHILDWFHISMKVQPIAQLAATAPKHLSSFGGRIERIRWRLWNGQAGRALSLIARVRRDLSRDTVPSIWASRADKLLETLQVYIGRNRGSVVNYAGRYHEGKRVSTAPAEASVNRLVAKRFVKKQQMKWSRTGAHFLLKVRASVLNGDLPERTKYEAPKLPTPANIASFISPTPPLFRAA</sequence>
<dbReference type="EMBL" id="OBEA01000002">
    <property type="protein sequence ID" value="SNY47976.1"/>
    <property type="molecule type" value="Genomic_DNA"/>
</dbReference>
<protein>
    <recommendedName>
        <fullName evidence="3">Transposase</fullName>
    </recommendedName>
</protein>
<evidence type="ECO:0008006" key="3">
    <source>
        <dbReference type="Google" id="ProtNLM"/>
    </source>
</evidence>
<evidence type="ECO:0000313" key="2">
    <source>
        <dbReference type="Proteomes" id="UP000231655"/>
    </source>
</evidence>
<proteinExistence type="predicted"/>
<evidence type="ECO:0000313" key="1">
    <source>
        <dbReference type="EMBL" id="SNY47976.1"/>
    </source>
</evidence>
<reference evidence="1 2" key="1">
    <citation type="submission" date="2017-09" db="EMBL/GenBank/DDBJ databases">
        <authorList>
            <person name="Ehlers B."/>
            <person name="Leendertz F.H."/>
        </authorList>
    </citation>
    <scope>NUCLEOTIDE SEQUENCE [LARGE SCALE GENOMIC DNA]</scope>
    <source>
        <strain evidence="1 2">CGMCC 1.12662</strain>
    </source>
</reference>
<dbReference type="Proteomes" id="UP000231655">
    <property type="component" value="Unassembled WGS sequence"/>
</dbReference>
<dbReference type="RefSeq" id="WP_143516865.1">
    <property type="nucleotide sequence ID" value="NZ_OBEA01000002.1"/>
</dbReference>
<gene>
    <name evidence="1" type="ORF">SAMN06297129_1293</name>
</gene>
<accession>A0A285ILJ3</accession>